<dbReference type="SUPFAM" id="SSF88713">
    <property type="entry name" value="Glycoside hydrolase/deacetylase"/>
    <property type="match status" value="1"/>
</dbReference>
<evidence type="ECO:0000313" key="2">
    <source>
        <dbReference type="EMBL" id="KYF85685.1"/>
    </source>
</evidence>
<organism evidence="2 3">
    <name type="scientific">Sorangium cellulosum</name>
    <name type="common">Polyangium cellulosum</name>
    <dbReference type="NCBI Taxonomy" id="56"/>
    <lineage>
        <taxon>Bacteria</taxon>
        <taxon>Pseudomonadati</taxon>
        <taxon>Myxococcota</taxon>
        <taxon>Polyangia</taxon>
        <taxon>Polyangiales</taxon>
        <taxon>Polyangiaceae</taxon>
        <taxon>Sorangium</taxon>
    </lineage>
</organism>
<dbReference type="Gene3D" id="3.20.20.370">
    <property type="entry name" value="Glycoside hydrolase/deacetylase"/>
    <property type="match status" value="1"/>
</dbReference>
<comment type="caution">
    <text evidence="2">The sequence shown here is derived from an EMBL/GenBank/DDBJ whole genome shotgun (WGS) entry which is preliminary data.</text>
</comment>
<dbReference type="GO" id="GO:0005975">
    <property type="term" value="P:carbohydrate metabolic process"/>
    <property type="evidence" value="ECO:0007669"/>
    <property type="project" value="InterPro"/>
</dbReference>
<dbReference type="PANTHER" id="PTHR10587">
    <property type="entry name" value="GLYCOSYL TRANSFERASE-RELATED"/>
    <property type="match status" value="1"/>
</dbReference>
<proteinExistence type="predicted"/>
<sequence>MLMDRGPSSRTRALIAGHSGRSVAEIALTFDDGPHPEHTPRLLDWLAEHKVLATFFVLGTMARSHPDLVRRIVADGHEIGNHTYTHVSLEHASPQLLRAEVGTTRALLEDLTGNPCPLFRPPWGKVSARALLQLWSDEHTVVLWNADPRDYAMRSSEAAVAWCARYRPRSGDIILLHDTSTVASALVRELVERTSRQAVRFSRISQYMA</sequence>
<dbReference type="PANTHER" id="PTHR10587:SF137">
    <property type="entry name" value="4-DEOXY-4-FORMAMIDO-L-ARABINOSE-PHOSPHOUNDECAPRENOL DEFORMYLASE ARND-RELATED"/>
    <property type="match status" value="1"/>
</dbReference>
<reference evidence="2 3" key="1">
    <citation type="submission" date="2014-02" db="EMBL/GenBank/DDBJ databases">
        <title>The small core and large imbalanced accessory genome model reveals a collaborative survival strategy of Sorangium cellulosum strains in nature.</title>
        <authorList>
            <person name="Han K."/>
            <person name="Peng R."/>
            <person name="Blom J."/>
            <person name="Li Y.-Z."/>
        </authorList>
    </citation>
    <scope>NUCLEOTIDE SEQUENCE [LARGE SCALE GENOMIC DNA]</scope>
    <source>
        <strain evidence="2 3">So0149</strain>
    </source>
</reference>
<protein>
    <recommendedName>
        <fullName evidence="1">NodB homology domain-containing protein</fullName>
    </recommendedName>
</protein>
<accession>A0A150S8Q2</accession>
<dbReference type="Pfam" id="PF01522">
    <property type="entry name" value="Polysacc_deac_1"/>
    <property type="match status" value="1"/>
</dbReference>
<dbReference type="InterPro" id="IPR050248">
    <property type="entry name" value="Polysacc_deacetylase_ArnD"/>
</dbReference>
<evidence type="ECO:0000313" key="3">
    <source>
        <dbReference type="Proteomes" id="UP000075515"/>
    </source>
</evidence>
<dbReference type="InterPro" id="IPR011330">
    <property type="entry name" value="Glyco_hydro/deAcase_b/a-brl"/>
</dbReference>
<feature type="domain" description="NodB homology" evidence="1">
    <location>
        <begin position="24"/>
        <end position="202"/>
    </location>
</feature>
<gene>
    <name evidence="2" type="ORF">BE18_07090</name>
</gene>
<dbReference type="InterPro" id="IPR002509">
    <property type="entry name" value="NODB_dom"/>
</dbReference>
<dbReference type="EMBL" id="JEMC01002673">
    <property type="protein sequence ID" value="KYF85685.1"/>
    <property type="molecule type" value="Genomic_DNA"/>
</dbReference>
<dbReference type="CDD" id="cd10917">
    <property type="entry name" value="CE4_NodB_like_6s_7s"/>
    <property type="match status" value="1"/>
</dbReference>
<dbReference type="PROSITE" id="PS51677">
    <property type="entry name" value="NODB"/>
    <property type="match status" value="1"/>
</dbReference>
<dbReference type="GO" id="GO:0016810">
    <property type="term" value="F:hydrolase activity, acting on carbon-nitrogen (but not peptide) bonds"/>
    <property type="evidence" value="ECO:0007669"/>
    <property type="project" value="InterPro"/>
</dbReference>
<name>A0A150S8Q2_SORCE</name>
<dbReference type="Proteomes" id="UP000075515">
    <property type="component" value="Unassembled WGS sequence"/>
</dbReference>
<evidence type="ECO:0000259" key="1">
    <source>
        <dbReference type="PROSITE" id="PS51677"/>
    </source>
</evidence>
<dbReference type="AlphaFoldDB" id="A0A150S8Q2"/>